<dbReference type="PANTHER" id="PTHR32071:SF100">
    <property type="entry name" value="RESPONSE REGULATOR PROTEIN PILR"/>
    <property type="match status" value="1"/>
</dbReference>
<keyword evidence="8" id="KW-1185">Reference proteome</keyword>
<dbReference type="GO" id="GO:0006355">
    <property type="term" value="P:regulation of DNA-templated transcription"/>
    <property type="evidence" value="ECO:0007669"/>
    <property type="project" value="InterPro"/>
</dbReference>
<name>M5UE26_9BACT</name>
<evidence type="ECO:0000313" key="8">
    <source>
        <dbReference type="Proteomes" id="UP000011885"/>
    </source>
</evidence>
<dbReference type="PANTHER" id="PTHR32071">
    <property type="entry name" value="TRANSCRIPTIONAL REGULATORY PROTEIN"/>
    <property type="match status" value="1"/>
</dbReference>
<keyword evidence="3" id="KW-0805">Transcription regulation</keyword>
<evidence type="ECO:0000313" key="7">
    <source>
        <dbReference type="EMBL" id="EMI54238.1"/>
    </source>
</evidence>
<protein>
    <submittedName>
        <fullName evidence="7">Two component, sigma54 specific, transcriptional regulator, Fis family</fullName>
    </submittedName>
</protein>
<feature type="compositionally biased region" description="Low complexity" evidence="5">
    <location>
        <begin position="139"/>
        <end position="158"/>
    </location>
</feature>
<feature type="compositionally biased region" description="Polar residues" evidence="5">
    <location>
        <begin position="160"/>
        <end position="177"/>
    </location>
</feature>
<sequence length="177" mass="19300">MIQYQWPGNVRQLINVLQRATILADSNEITLDDLPEEIVTGFDGSLPKPPARSPATTATYPAHLGNGHRSASHSVATNEPANVKLDDIARAHVMDVLAQENGNKARTARRLGIHRRKLYRLLERFEANAQAEAQKNTDAESTTENSSATESNSPTESTAHNENSMPSQSSSEASLNQ</sequence>
<organism evidence="7 8">
    <name type="scientific">Rhodopirellula sallentina SM41</name>
    <dbReference type="NCBI Taxonomy" id="1263870"/>
    <lineage>
        <taxon>Bacteria</taxon>
        <taxon>Pseudomonadati</taxon>
        <taxon>Planctomycetota</taxon>
        <taxon>Planctomycetia</taxon>
        <taxon>Pirellulales</taxon>
        <taxon>Pirellulaceae</taxon>
        <taxon>Rhodopirellula</taxon>
    </lineage>
</organism>
<dbReference type="AlphaFoldDB" id="M5UE26"/>
<dbReference type="PROSITE" id="PS00688">
    <property type="entry name" value="SIGMA54_INTERACT_3"/>
    <property type="match status" value="1"/>
</dbReference>
<dbReference type="InterPro" id="IPR025944">
    <property type="entry name" value="Sigma_54_int_dom_CS"/>
</dbReference>
<evidence type="ECO:0000256" key="2">
    <source>
        <dbReference type="ARBA" id="ARBA00022840"/>
    </source>
</evidence>
<dbReference type="PROSITE" id="PS50045">
    <property type="entry name" value="SIGMA54_INTERACT_4"/>
    <property type="match status" value="1"/>
</dbReference>
<reference evidence="7 8" key="1">
    <citation type="journal article" date="2013" name="Mar. Genomics">
        <title>Expression of sulfatases in Rhodopirellula baltica and the diversity of sulfatases in the genus Rhodopirellula.</title>
        <authorList>
            <person name="Wegner C.E."/>
            <person name="Richter-Heitmann T."/>
            <person name="Klindworth A."/>
            <person name="Klockow C."/>
            <person name="Richter M."/>
            <person name="Achstetter T."/>
            <person name="Glockner F.O."/>
            <person name="Harder J."/>
        </authorList>
    </citation>
    <scope>NUCLEOTIDE SEQUENCE [LARGE SCALE GENOMIC DNA]</scope>
    <source>
        <strain evidence="7 8">SM41</strain>
    </source>
</reference>
<evidence type="ECO:0000259" key="6">
    <source>
        <dbReference type="PROSITE" id="PS50045"/>
    </source>
</evidence>
<proteinExistence type="predicted"/>
<gene>
    <name evidence="7" type="ORF">RSSM_04309</name>
</gene>
<dbReference type="GO" id="GO:0043565">
    <property type="term" value="F:sequence-specific DNA binding"/>
    <property type="evidence" value="ECO:0007669"/>
    <property type="project" value="InterPro"/>
</dbReference>
<accession>M5UE26</accession>
<dbReference type="Gene3D" id="1.10.10.60">
    <property type="entry name" value="Homeodomain-like"/>
    <property type="match status" value="1"/>
</dbReference>
<keyword evidence="2" id="KW-0067">ATP-binding</keyword>
<dbReference type="PRINTS" id="PR01590">
    <property type="entry name" value="HTHFIS"/>
</dbReference>
<dbReference type="Gene3D" id="1.10.8.60">
    <property type="match status" value="1"/>
</dbReference>
<dbReference type="Pfam" id="PF02954">
    <property type="entry name" value="HTH_8"/>
    <property type="match status" value="1"/>
</dbReference>
<feature type="domain" description="Sigma-54 factor interaction" evidence="6">
    <location>
        <begin position="1"/>
        <end position="22"/>
    </location>
</feature>
<dbReference type="InterPro" id="IPR002197">
    <property type="entry name" value="HTH_Fis"/>
</dbReference>
<dbReference type="InterPro" id="IPR002078">
    <property type="entry name" value="Sigma_54_int"/>
</dbReference>
<dbReference type="EMBL" id="ANOH01000287">
    <property type="protein sequence ID" value="EMI54238.1"/>
    <property type="molecule type" value="Genomic_DNA"/>
</dbReference>
<evidence type="ECO:0000256" key="4">
    <source>
        <dbReference type="ARBA" id="ARBA00023163"/>
    </source>
</evidence>
<evidence type="ECO:0000256" key="3">
    <source>
        <dbReference type="ARBA" id="ARBA00023015"/>
    </source>
</evidence>
<keyword evidence="1" id="KW-0547">Nucleotide-binding</keyword>
<dbReference type="SUPFAM" id="SSF46689">
    <property type="entry name" value="Homeodomain-like"/>
    <property type="match status" value="1"/>
</dbReference>
<feature type="region of interest" description="Disordered" evidence="5">
    <location>
        <begin position="130"/>
        <end position="177"/>
    </location>
</feature>
<dbReference type="Proteomes" id="UP000011885">
    <property type="component" value="Unassembled WGS sequence"/>
</dbReference>
<dbReference type="GO" id="GO:0005524">
    <property type="term" value="F:ATP binding"/>
    <property type="evidence" value="ECO:0007669"/>
    <property type="project" value="UniProtKB-KW"/>
</dbReference>
<evidence type="ECO:0000256" key="1">
    <source>
        <dbReference type="ARBA" id="ARBA00022741"/>
    </source>
</evidence>
<evidence type="ECO:0000256" key="5">
    <source>
        <dbReference type="SAM" id="MobiDB-lite"/>
    </source>
</evidence>
<dbReference type="PATRIC" id="fig|1263870.3.peg.4554"/>
<keyword evidence="4" id="KW-0804">Transcription</keyword>
<dbReference type="Pfam" id="PF25601">
    <property type="entry name" value="AAA_lid_14"/>
    <property type="match status" value="1"/>
</dbReference>
<dbReference type="InterPro" id="IPR058031">
    <property type="entry name" value="AAA_lid_NorR"/>
</dbReference>
<comment type="caution">
    <text evidence="7">The sequence shown here is derived from an EMBL/GenBank/DDBJ whole genome shotgun (WGS) entry which is preliminary data.</text>
</comment>
<dbReference type="InterPro" id="IPR009057">
    <property type="entry name" value="Homeodomain-like_sf"/>
</dbReference>